<dbReference type="InterPro" id="IPR053784">
    <property type="entry name" value="Choice_anch_U_dom"/>
</dbReference>
<comment type="caution">
    <text evidence="2">The sequence shown here is derived from an EMBL/GenBank/DDBJ whole genome shotgun (WGS) entry which is preliminary data.</text>
</comment>
<reference evidence="2" key="1">
    <citation type="submission" date="2019-08" db="EMBL/GenBank/DDBJ databases">
        <authorList>
            <person name="Kucharzyk K."/>
            <person name="Murdoch R.W."/>
            <person name="Higgins S."/>
            <person name="Loffler F."/>
        </authorList>
    </citation>
    <scope>NUCLEOTIDE SEQUENCE</scope>
</reference>
<name>A0A644ZN09_9ZZZZ</name>
<feature type="domain" description="IPTL-CTERM protein sorting" evidence="1">
    <location>
        <begin position="208"/>
        <end position="235"/>
    </location>
</feature>
<dbReference type="InterPro" id="IPR026442">
    <property type="entry name" value="IPTL_CTERM"/>
</dbReference>
<dbReference type="AlphaFoldDB" id="A0A644ZN09"/>
<organism evidence="2">
    <name type="scientific">bioreactor metagenome</name>
    <dbReference type="NCBI Taxonomy" id="1076179"/>
    <lineage>
        <taxon>unclassified sequences</taxon>
        <taxon>metagenomes</taxon>
        <taxon>ecological metagenomes</taxon>
    </lineage>
</organism>
<protein>
    <recommendedName>
        <fullName evidence="1">IPTL-CTERM protein sorting domain-containing protein</fullName>
    </recommendedName>
</protein>
<dbReference type="NCBIfam" id="NF041766">
    <property type="entry name" value="choice_anch_U"/>
    <property type="match status" value="1"/>
</dbReference>
<gene>
    <name evidence="2" type="ORF">SDC9_86721</name>
</gene>
<dbReference type="EMBL" id="VSSQ01008871">
    <property type="protein sequence ID" value="MPM40083.1"/>
    <property type="molecule type" value="Genomic_DNA"/>
</dbReference>
<sequence length="238" mass="23946">MTATGPAPGEAVQFASRTEGVCTTTGAHGATVTLRTVGTCTLRATQADAPAVERSFQVSMPATTGTTLPGPDGGQGTVSGGGWQFAANSAGSASSGALPPLPAGYRFVQSNGFGFVLAGGTVDGVARVTWQWTQPAPANAMLWKHGPTGANATPHWHDVQGQFDAPRTSASFSITDGGDGDEDGLRNGVIVDPVFLVAPANVAPTNTASVPTLSDAGRAMLALALAAMAAVGQSRRNR</sequence>
<evidence type="ECO:0000259" key="1">
    <source>
        <dbReference type="Pfam" id="PF18203"/>
    </source>
</evidence>
<evidence type="ECO:0000313" key="2">
    <source>
        <dbReference type="EMBL" id="MPM40083.1"/>
    </source>
</evidence>
<dbReference type="Pfam" id="PF18203">
    <property type="entry name" value="IPTL-CTERM"/>
    <property type="match status" value="1"/>
</dbReference>
<proteinExistence type="predicted"/>
<accession>A0A644ZN09</accession>